<sequence length="132" mass="14264">MKKSILALTMALLCAPLLAAENGGFKQEGKAPAPEDQTAGYRAVTDLQDTTAVNKLAGLPDGTPVSLMGNILRQTGEKSYLLRDKTGTVRLQIDDKAWKGQEVKPDELVSVRGRLVKSKGEQSVQVNKLNQM</sequence>
<dbReference type="NCBIfam" id="NF033674">
    <property type="entry name" value="stress_OB_fold"/>
    <property type="match status" value="1"/>
</dbReference>
<dbReference type="RefSeq" id="WP_397217323.1">
    <property type="nucleotide sequence ID" value="NZ_JBGFSN010000008.1"/>
</dbReference>
<keyword evidence="4" id="KW-1185">Reference proteome</keyword>
<evidence type="ECO:0000313" key="3">
    <source>
        <dbReference type="EMBL" id="MFH8135981.1"/>
    </source>
</evidence>
<accession>A0ABW7Q3F3</accession>
<evidence type="ECO:0000256" key="2">
    <source>
        <dbReference type="SAM" id="SignalP"/>
    </source>
</evidence>
<dbReference type="PANTHER" id="PTHR36571">
    <property type="entry name" value="PROTEIN YGIW"/>
    <property type="match status" value="1"/>
</dbReference>
<dbReference type="InterPro" id="IPR036700">
    <property type="entry name" value="BOBF_sf"/>
</dbReference>
<dbReference type="PANTHER" id="PTHR36571:SF2">
    <property type="entry name" value="PERIPLASMIC PROTEIN"/>
    <property type="match status" value="1"/>
</dbReference>
<name>A0ABW7Q3F3_9GAMM</name>
<dbReference type="SUPFAM" id="SSF101756">
    <property type="entry name" value="Hypothetical protein YgiW"/>
    <property type="match status" value="1"/>
</dbReference>
<keyword evidence="1 2" id="KW-0732">Signal</keyword>
<evidence type="ECO:0000313" key="4">
    <source>
        <dbReference type="Proteomes" id="UP001611251"/>
    </source>
</evidence>
<gene>
    <name evidence="3" type="ORF">ABU178_17650</name>
</gene>
<dbReference type="EMBL" id="JBGFSN010000008">
    <property type="protein sequence ID" value="MFH8135981.1"/>
    <property type="molecule type" value="Genomic_DNA"/>
</dbReference>
<protein>
    <submittedName>
        <fullName evidence="3">YgiW/YdeI family stress tolerance OB fold protein</fullName>
    </submittedName>
</protein>
<dbReference type="Proteomes" id="UP001611251">
    <property type="component" value="Unassembled WGS sequence"/>
</dbReference>
<dbReference type="InterPro" id="IPR005220">
    <property type="entry name" value="CarO-like"/>
</dbReference>
<reference evidence="3 4" key="1">
    <citation type="submission" date="2024-08" db="EMBL/GenBank/DDBJ databases">
        <title>Pantoea ronii - a newly identified human opportunistic pathogen.</title>
        <authorList>
            <person name="Keidar-Friedman D."/>
            <person name="Sorek N."/>
            <person name="Leshin-Carmel D."/>
            <person name="Tsur A."/>
            <person name="Amsalem M."/>
            <person name="Tolkach D."/>
            <person name="Brosh-Nissimov T."/>
        </authorList>
    </citation>
    <scope>NUCLEOTIDE SEQUENCE [LARGE SCALE GENOMIC DNA]</scope>
    <source>
        <strain evidence="3 4">AA23256</strain>
    </source>
</reference>
<proteinExistence type="predicted"/>
<dbReference type="Pfam" id="PF04076">
    <property type="entry name" value="BOF"/>
    <property type="match status" value="1"/>
</dbReference>
<evidence type="ECO:0000256" key="1">
    <source>
        <dbReference type="ARBA" id="ARBA00022729"/>
    </source>
</evidence>
<organism evidence="3 4">
    <name type="scientific">Pantoea osteomyelitidis</name>
    <dbReference type="NCBI Taxonomy" id="3230026"/>
    <lineage>
        <taxon>Bacteria</taxon>
        <taxon>Pseudomonadati</taxon>
        <taxon>Pseudomonadota</taxon>
        <taxon>Gammaproteobacteria</taxon>
        <taxon>Enterobacterales</taxon>
        <taxon>Erwiniaceae</taxon>
        <taxon>Pantoea</taxon>
    </lineage>
</organism>
<feature type="signal peptide" evidence="2">
    <location>
        <begin position="1"/>
        <end position="19"/>
    </location>
</feature>
<feature type="chain" id="PRO_5045812974" evidence="2">
    <location>
        <begin position="20"/>
        <end position="132"/>
    </location>
</feature>
<dbReference type="Gene3D" id="2.40.50.200">
    <property type="entry name" value="Bacterial OB-fold"/>
    <property type="match status" value="1"/>
</dbReference>
<comment type="caution">
    <text evidence="3">The sequence shown here is derived from an EMBL/GenBank/DDBJ whole genome shotgun (WGS) entry which is preliminary data.</text>
</comment>